<evidence type="ECO:0000256" key="11">
    <source>
        <dbReference type="RuleBase" id="RU365090"/>
    </source>
</evidence>
<dbReference type="GO" id="GO:0046872">
    <property type="term" value="F:metal ion binding"/>
    <property type="evidence" value="ECO:0007669"/>
    <property type="project" value="UniProtKB-UniRule"/>
</dbReference>
<evidence type="ECO:0000259" key="12">
    <source>
        <dbReference type="SMART" id="SM00852"/>
    </source>
</evidence>
<dbReference type="Pfam" id="PF03453">
    <property type="entry name" value="MoeA_N"/>
    <property type="match status" value="1"/>
</dbReference>
<dbReference type="Gene3D" id="2.40.340.10">
    <property type="entry name" value="MoeA, C-terminal, domain IV"/>
    <property type="match status" value="1"/>
</dbReference>
<evidence type="ECO:0000313" key="14">
    <source>
        <dbReference type="Proteomes" id="UP000248918"/>
    </source>
</evidence>
<dbReference type="OrthoDB" id="9804758at2"/>
<dbReference type="AlphaFoldDB" id="A0A329CX26"/>
<sequence>MTTLNDFSRCVAQYDPHALPVKAAQAIVRQWAAPVAAVERVALRDALDRVLAADIVSPIDVPSHDNSAMDGYAFQSAALASGIATVALAIVGKALAGHPYEGGVETTQCVRVMTGACMPTGCDTVVPQELVERNAECTSIRFAARAVAPGANRRLAGEDLARGHAALRAGRVMRASDLGLLASLGIGEVNVRRRLRVAFFSTGDELRSLGEPLDPGSVYDSNRYTLFAMLRRLNVDTLDLGVVRDEPAALEAALRSAAASADVVLTSGGVSVGEADFTKQLLQTFGDVAFWSLAMRPGRPLAFGRVWSGERPGLGLPALFFGLPGNPVAVMVTFYQIVREVLLLMSGATPQPLPVIRATSRQAIRKRAGRTEFQRGVAVQSEPGEWHVTPTGSQSSGVLSSMSEANCFIVLDHDEGEIAEGQQVAIMPFDGLI</sequence>
<evidence type="ECO:0000256" key="8">
    <source>
        <dbReference type="ARBA" id="ARBA00022842"/>
    </source>
</evidence>
<dbReference type="FunFam" id="3.40.980.10:FF:000004">
    <property type="entry name" value="Molybdopterin molybdenumtransferase"/>
    <property type="match status" value="1"/>
</dbReference>
<dbReference type="InterPro" id="IPR036135">
    <property type="entry name" value="MoeA_linker/N_sf"/>
</dbReference>
<comment type="catalytic activity">
    <reaction evidence="10">
        <text>adenylyl-molybdopterin + molybdate = Mo-molybdopterin + AMP + H(+)</text>
        <dbReference type="Rhea" id="RHEA:35047"/>
        <dbReference type="ChEBI" id="CHEBI:15378"/>
        <dbReference type="ChEBI" id="CHEBI:36264"/>
        <dbReference type="ChEBI" id="CHEBI:62727"/>
        <dbReference type="ChEBI" id="CHEBI:71302"/>
        <dbReference type="ChEBI" id="CHEBI:456215"/>
        <dbReference type="EC" id="2.10.1.1"/>
    </reaction>
</comment>
<dbReference type="PANTHER" id="PTHR10192:SF5">
    <property type="entry name" value="GEPHYRIN"/>
    <property type="match status" value="1"/>
</dbReference>
<evidence type="ECO:0000256" key="7">
    <source>
        <dbReference type="ARBA" id="ARBA00022723"/>
    </source>
</evidence>
<comment type="caution">
    <text evidence="13">The sequence shown here is derived from an EMBL/GenBank/DDBJ whole genome shotgun (WGS) entry which is preliminary data.</text>
</comment>
<gene>
    <name evidence="13" type="ORF">BX591_102503</name>
</gene>
<dbReference type="Gene3D" id="2.170.190.11">
    <property type="entry name" value="Molybdopterin biosynthesis moea protein, domain 3"/>
    <property type="match status" value="1"/>
</dbReference>
<dbReference type="InterPro" id="IPR038987">
    <property type="entry name" value="MoeA-like"/>
</dbReference>
<dbReference type="SUPFAM" id="SSF63867">
    <property type="entry name" value="MoeA C-terminal domain-like"/>
    <property type="match status" value="1"/>
</dbReference>
<dbReference type="EMBL" id="QLTK01000002">
    <property type="protein sequence ID" value="RAS38211.1"/>
    <property type="molecule type" value="Genomic_DNA"/>
</dbReference>
<dbReference type="EC" id="2.10.1.1" evidence="11"/>
<accession>A0A329CX26</accession>
<dbReference type="InterPro" id="IPR008284">
    <property type="entry name" value="MoCF_biosynth_CS"/>
</dbReference>
<dbReference type="GO" id="GO:0005829">
    <property type="term" value="C:cytosol"/>
    <property type="evidence" value="ECO:0007669"/>
    <property type="project" value="TreeGrafter"/>
</dbReference>
<dbReference type="InterPro" id="IPR036688">
    <property type="entry name" value="MoeA_C_domain_IV_sf"/>
</dbReference>
<comment type="function">
    <text evidence="2 11">Catalyzes the insertion of molybdate into adenylated molybdopterin with the concomitant release of AMP.</text>
</comment>
<dbReference type="STRING" id="1169143.GCA_000383275_04319"/>
<dbReference type="UniPathway" id="UPA00344"/>
<dbReference type="SUPFAM" id="SSF63882">
    <property type="entry name" value="MoeA N-terminal region -like"/>
    <property type="match status" value="1"/>
</dbReference>
<dbReference type="Pfam" id="PF03454">
    <property type="entry name" value="MoeA_C"/>
    <property type="match status" value="1"/>
</dbReference>
<feature type="domain" description="MoaB/Mog" evidence="12">
    <location>
        <begin position="198"/>
        <end position="344"/>
    </location>
</feature>
<dbReference type="InterPro" id="IPR036425">
    <property type="entry name" value="MoaB/Mog-like_dom_sf"/>
</dbReference>
<proteinExistence type="inferred from homology"/>
<organism evidence="13 14">
    <name type="scientific">Paraburkholderia bryophila</name>
    <dbReference type="NCBI Taxonomy" id="420952"/>
    <lineage>
        <taxon>Bacteria</taxon>
        <taxon>Pseudomonadati</taxon>
        <taxon>Pseudomonadota</taxon>
        <taxon>Betaproteobacteria</taxon>
        <taxon>Burkholderiales</taxon>
        <taxon>Burkholderiaceae</taxon>
        <taxon>Paraburkholderia</taxon>
    </lineage>
</organism>
<dbReference type="GO" id="GO:0006777">
    <property type="term" value="P:Mo-molybdopterin cofactor biosynthetic process"/>
    <property type="evidence" value="ECO:0007669"/>
    <property type="project" value="UniProtKB-UniRule"/>
</dbReference>
<comment type="pathway">
    <text evidence="3 11">Cofactor biosynthesis; molybdopterin biosynthesis.</text>
</comment>
<name>A0A329CX26_9BURK</name>
<evidence type="ECO:0000256" key="3">
    <source>
        <dbReference type="ARBA" id="ARBA00005046"/>
    </source>
</evidence>
<evidence type="ECO:0000256" key="5">
    <source>
        <dbReference type="ARBA" id="ARBA00022505"/>
    </source>
</evidence>
<keyword evidence="8 11" id="KW-0460">Magnesium</keyword>
<evidence type="ECO:0000256" key="2">
    <source>
        <dbReference type="ARBA" id="ARBA00002901"/>
    </source>
</evidence>
<comment type="similarity">
    <text evidence="4 11">Belongs to the MoeA family.</text>
</comment>
<evidence type="ECO:0000313" key="13">
    <source>
        <dbReference type="EMBL" id="RAS38211.1"/>
    </source>
</evidence>
<dbReference type="SUPFAM" id="SSF53218">
    <property type="entry name" value="Molybdenum cofactor biosynthesis proteins"/>
    <property type="match status" value="1"/>
</dbReference>
<keyword evidence="6 11" id="KW-0808">Transferase</keyword>
<keyword evidence="7 11" id="KW-0479">Metal-binding</keyword>
<dbReference type="CDD" id="cd00887">
    <property type="entry name" value="MoeA"/>
    <property type="match status" value="1"/>
</dbReference>
<dbReference type="NCBIfam" id="TIGR00177">
    <property type="entry name" value="molyb_syn"/>
    <property type="match status" value="1"/>
</dbReference>
<dbReference type="Proteomes" id="UP000248918">
    <property type="component" value="Unassembled WGS sequence"/>
</dbReference>
<dbReference type="PANTHER" id="PTHR10192">
    <property type="entry name" value="MOLYBDOPTERIN BIOSYNTHESIS PROTEIN"/>
    <property type="match status" value="1"/>
</dbReference>
<dbReference type="InterPro" id="IPR001453">
    <property type="entry name" value="MoaB/Mog_dom"/>
</dbReference>
<keyword evidence="9 11" id="KW-0501">Molybdenum cofactor biosynthesis</keyword>
<dbReference type="GO" id="GO:0061599">
    <property type="term" value="F:molybdopterin molybdotransferase activity"/>
    <property type="evidence" value="ECO:0007669"/>
    <property type="project" value="UniProtKB-UniRule"/>
</dbReference>
<evidence type="ECO:0000256" key="1">
    <source>
        <dbReference type="ARBA" id="ARBA00001946"/>
    </source>
</evidence>
<dbReference type="NCBIfam" id="NF045515">
    <property type="entry name" value="Glp_gephyrin"/>
    <property type="match status" value="1"/>
</dbReference>
<comment type="cofactor">
    <cofactor evidence="1 11">
        <name>Mg(2+)</name>
        <dbReference type="ChEBI" id="CHEBI:18420"/>
    </cofactor>
</comment>
<evidence type="ECO:0000256" key="9">
    <source>
        <dbReference type="ARBA" id="ARBA00023150"/>
    </source>
</evidence>
<protein>
    <recommendedName>
        <fullName evidence="11">Molybdopterin molybdenumtransferase</fullName>
        <ecNumber evidence="11">2.10.1.1</ecNumber>
    </recommendedName>
</protein>
<dbReference type="RefSeq" id="WP_111929768.1">
    <property type="nucleotide sequence ID" value="NZ_CADFFP010000001.1"/>
</dbReference>
<dbReference type="SMART" id="SM00852">
    <property type="entry name" value="MoCF_biosynth"/>
    <property type="match status" value="1"/>
</dbReference>
<dbReference type="InterPro" id="IPR005111">
    <property type="entry name" value="MoeA_C_domain_IV"/>
</dbReference>
<keyword evidence="5 11" id="KW-0500">Molybdenum</keyword>
<dbReference type="Gene3D" id="3.90.105.10">
    <property type="entry name" value="Molybdopterin biosynthesis moea protein, domain 2"/>
    <property type="match status" value="1"/>
</dbReference>
<evidence type="ECO:0000256" key="6">
    <source>
        <dbReference type="ARBA" id="ARBA00022679"/>
    </source>
</evidence>
<evidence type="ECO:0000256" key="10">
    <source>
        <dbReference type="ARBA" id="ARBA00047317"/>
    </source>
</evidence>
<evidence type="ECO:0000256" key="4">
    <source>
        <dbReference type="ARBA" id="ARBA00010763"/>
    </source>
</evidence>
<dbReference type="PROSITE" id="PS01079">
    <property type="entry name" value="MOCF_BIOSYNTHESIS_2"/>
    <property type="match status" value="1"/>
</dbReference>
<reference evidence="13 14" key="1">
    <citation type="submission" date="2018-06" db="EMBL/GenBank/DDBJ databases">
        <title>Genomic Encyclopedia of Type Strains, Phase III (KMG-III): the genomes of soil and plant-associated and newly described type strains.</title>
        <authorList>
            <person name="Whitman W."/>
        </authorList>
    </citation>
    <scope>NUCLEOTIDE SEQUENCE [LARGE SCALE GENOMIC DNA]</scope>
    <source>
        <strain evidence="13 14">LMG 23644</strain>
    </source>
</reference>
<dbReference type="InterPro" id="IPR005110">
    <property type="entry name" value="MoeA_linker/N"/>
</dbReference>
<dbReference type="Pfam" id="PF00994">
    <property type="entry name" value="MoCF_biosynth"/>
    <property type="match status" value="1"/>
</dbReference>
<dbReference type="Gene3D" id="3.40.980.10">
    <property type="entry name" value="MoaB/Mog-like domain"/>
    <property type="match status" value="1"/>
</dbReference>